<comment type="similarity">
    <text evidence="1">Belongs to the CAF1 family.</text>
</comment>
<keyword evidence="7 18" id="KW-0418">Kinase</keyword>
<proteinExistence type="inferred from homology"/>
<keyword evidence="5" id="KW-0723">Serine/threonine-protein kinase</keyword>
<evidence type="ECO:0000256" key="1">
    <source>
        <dbReference type="ARBA" id="ARBA00008372"/>
    </source>
</evidence>
<evidence type="ECO:0000313" key="18">
    <source>
        <dbReference type="EMBL" id="KAJ1920204.1"/>
    </source>
</evidence>
<feature type="region of interest" description="Disordered" evidence="14">
    <location>
        <begin position="3302"/>
        <end position="3342"/>
    </location>
</feature>
<dbReference type="InterPro" id="IPR018936">
    <property type="entry name" value="PI3/4_kinase_CS"/>
</dbReference>
<evidence type="ECO:0000259" key="15">
    <source>
        <dbReference type="PROSITE" id="PS50103"/>
    </source>
</evidence>
<feature type="domain" description="C3H1-type" evidence="15">
    <location>
        <begin position="3269"/>
        <end position="3292"/>
    </location>
</feature>
<comment type="similarity">
    <text evidence="2">Belongs to the PI3/PI4-kinase family. ATM subfamily.</text>
</comment>
<evidence type="ECO:0000259" key="16">
    <source>
        <dbReference type="PROSITE" id="PS50290"/>
    </source>
</evidence>
<dbReference type="Gene3D" id="1.10.1070.11">
    <property type="entry name" value="Phosphatidylinositol 3-/4-kinase, catalytic domain"/>
    <property type="match status" value="1"/>
</dbReference>
<evidence type="ECO:0000313" key="19">
    <source>
        <dbReference type="Proteomes" id="UP001150538"/>
    </source>
</evidence>
<comment type="caution">
    <text evidence="18">The sequence shown here is derived from an EMBL/GenBank/DDBJ whole genome shotgun (WGS) entry which is preliminary data.</text>
</comment>
<evidence type="ECO:0000256" key="8">
    <source>
        <dbReference type="ARBA" id="ARBA00030020"/>
    </source>
</evidence>
<dbReference type="Proteomes" id="UP001150538">
    <property type="component" value="Unassembled WGS sequence"/>
</dbReference>
<evidence type="ECO:0000256" key="12">
    <source>
        <dbReference type="ARBA" id="ARBA00047899"/>
    </source>
</evidence>
<dbReference type="GO" id="GO:0004674">
    <property type="term" value="F:protein serine/threonine kinase activity"/>
    <property type="evidence" value="ECO:0007669"/>
    <property type="project" value="UniProtKB-KW"/>
</dbReference>
<dbReference type="GO" id="GO:0003676">
    <property type="term" value="F:nucleic acid binding"/>
    <property type="evidence" value="ECO:0007669"/>
    <property type="project" value="InterPro"/>
</dbReference>
<name>A0A9W8A9E9_9FUNG</name>
<dbReference type="InterPro" id="IPR000571">
    <property type="entry name" value="Znf_CCCH"/>
</dbReference>
<evidence type="ECO:0000256" key="13">
    <source>
        <dbReference type="PROSITE-ProRule" id="PRU00723"/>
    </source>
</evidence>
<evidence type="ECO:0000256" key="14">
    <source>
        <dbReference type="SAM" id="MobiDB-lite"/>
    </source>
</evidence>
<feature type="compositionally biased region" description="Low complexity" evidence="14">
    <location>
        <begin position="3309"/>
        <end position="3327"/>
    </location>
</feature>
<dbReference type="PROSITE" id="PS50103">
    <property type="entry name" value="ZF_C3H1"/>
    <property type="match status" value="1"/>
</dbReference>
<dbReference type="PROSITE" id="PS00916">
    <property type="entry name" value="PI3_4_KINASE_2"/>
    <property type="match status" value="1"/>
</dbReference>
<dbReference type="InterPro" id="IPR036397">
    <property type="entry name" value="RNaseH_sf"/>
</dbReference>
<dbReference type="SUPFAM" id="SSF56112">
    <property type="entry name" value="Protein kinase-like (PK-like)"/>
    <property type="match status" value="1"/>
</dbReference>
<dbReference type="PROSITE" id="PS50290">
    <property type="entry name" value="PI3_4_KINASE_3"/>
    <property type="match status" value="1"/>
</dbReference>
<dbReference type="Gene3D" id="3.30.420.10">
    <property type="entry name" value="Ribonuclease H-like superfamily/Ribonuclease H"/>
    <property type="match status" value="1"/>
</dbReference>
<gene>
    <name evidence="18" type="primary">TEL1</name>
    <name evidence="18" type="ORF">H4219_001437</name>
</gene>
<sequence length="3414" mass="386617">MDESEEHVSPSLTHLINRLGSSKITHRRDGIAGVHAFLSVSHNVKMLVNISQSSSGSGGVWLSLIRNLVIAMEKEVHTLTKRYRDENGRMTTKVETGINKAAELGQLGRQSMIICIPYLHKHSIKLIVQHVLEAFESSEVCWQAFGLHYCKVLHSIVSCSSRIDDLSKKYWRRLSELCIYGLSRKWEAPGSLVGNLEIIHSELTSILQFLVKGGTGENVFGLVEAIMTLSLEYCKHLPSRRDCIKDILCILHDVLLEWSIECYPDIVENLPRLINVCIKYLRINSVQLQCIAAKVYMLCLKLILSQRGAVPRDILDNCESAVRLFIDDSKALGAGDNLTLLINVWSTYTLPWYISTERIYKMVTDYSLESKFMPLNAQAYAIHLLVSSKSMAKSIATEANDTNNMADDEVEGGVELGITRKRKRPKHATGVSGEEPFMEDISEICDHIRDYQSAVELMWILLLLYPDSIAYRTWKTWLDKMLYVSSRQEGRGGEWDVGVICLLLNHKNLDILDSSVQQALLKERLVPLVIEAIKKGVAMSYNLALLLLYRFEWSRLLLNQMLKSVGSALSMTGLKYTWAGFRLALIVISQHTSDSHGYVPMHNVSKFIYKFALSERALVEDRDSFPHDQRQFYLSYNTMVKSKAEPKSTKSTHFLLSKSDCYQADYLLSYIHGYNPKGSVSNLIAMINGSHDHSRNQRHNFRFDLCHLGIFDIQLDTNQIRELDSQLNILVASSTEDNDQKLKVALFYIKRGMLSVAKNDSTHTQMLDICTTAAQNIYTCESSIKGISLSADIFDGFWPKELGTAKVLVKQLLKWTLRGLLGAPSMIAHASDRLDNYPKGLQANDYVVKVLDIPFLSKAIHVLRNQSDIEITCVALGDILMQCPELIESASDNIISYINEIDKPLNVLTHASSLTTLAVRICSHSPKLLINLIGYLLQTVAEKCPTSMTAIYILTDILARSLGLIDKTDDNMNNFEEPLLQFVGWLIAVQGEGRLPWMLEYKFLDLAMVCAHTPWLDESIKSVLECDIYDIVRSLSRNGSHIYVRVSSEEILYREPETFFEKFDHNVNEESENSAHSLTIVSRLIGVTGAIIKHGCKFTRLIYYLIKTLSGYNSKWVRWFIRSLLKSVNEHFGFDSLGDMLNQAASSQVKCHPEILQNTQLLKDIGINDPIELEAPVSHVLVSRYLLKGQLAEANKLTERLRKSSYIVNRCNVAAHILLHLSVHPNDSQCFHGLEEWINIHYNPSGSRENFIQESGADIMTEVLLIPTLWPDSGVIENIRDLSSHLTGVDKNLAIIYSAQNLYPHLRNSIPLDQSFESSYTLEDKLYAIVSIAERVRNGSNGHFINIGSIWSILHKLVNTFKSTKFRDERLCILDGITALLACTPPDFWKSLIFPKSLTVLLASEIGDEALSEYCYALIGAIWDFVEQVSCDPVQTRRIYRESIGFVVGCYLRSEPKSISIKNCSKSFRKFLHKEKRRWVEQANVQTGGPSILAPPLPIEWYEEMDLPNFHPTFIDNETGELIVEMRILAYDSSIFLDIHPYRAIAIKYIRYALILFVDHDFGVENKLLRERIQQSLVSTTGELGDDDYDNVFKRECFMTLKILDRIIKPDDKIRQMPPTGLWHMLYKTTLSDNPNVIGVLSQVLPLCGYDDAESSKSHRWEGHIVLQFSQICRAEIPGPPSMPGALPKISVLDTAFASLVIDQENLPLNSQLITLSASFLNIDDSMSATFGSLVTMCPEIVSGILPFVIYQSISLVGANDRKAIAKNINMLLKVLRDKKSPLLYPLIQAIVKMRANIYIWLPEDGNGVSNRNVSEKLDNPHSYNSFLPIDWKMVAGIANNLNMEKEALMLYEISFTCLDTDKYCVPRSLEQKDQVNYLDTLLHLNDIAGYEAIKEAHDRNGIIDRFRAASEWSNVLFYGESRAGLGDPTLGYENESGINTFASSLNHLGYWNTSASLFGASSEKSYSVSYSAAWRLGKWDLPHDPPSVRIADKHLESPTEGLFSESCSNIERDLPIYHFMSFRSRGLYKSAAAQLNSALTDGKERYKCAFKNHDPNLQQSRSIGELYWQNSPLLLFGSLAESTALDDCLEVSRIYSEFWRSYETAPFDKVEPISLAWIQYLAICINLEKAKNDNNINLRNRLNEYMLGVIRFCKEARRNGRLQISMNMIMTAERMLKSTQIPVEHMLAQLLIEEARTLRQHGAKSAALSMLDNATGLYVPVIDQSTSMGQDSQIKYEEVVIEMLCQAGEWCAADRTLRPETIRNNYFLEAANRARKGRILEKPELGAKAYYSLAQFSETQLGYFVKLKNDESATSVQSHKRDELLEVERQLKHGSGKGSKQEKQLQNMRMRLKQVVEMDEAERKKIIQDIDHYLQLAVQGYIRALRLTEEFDDCIYNLVALWLSNSDNDIVSQVLKISSVDKIPGHKFINVLPQISAHLSTSSTAFQNVLTAIIKNVLIVYPYHSLYQIFALKNASGESTYRSGRNQRGTVGAAGLLKRHSSEDTVQSQLDIKEQGRFEKATQLLEEVYNHSQQHKKVVGVIEALCLAYIELARHPVPEKYKEPSKKKSGDRKVPIESRLQISRLEKLEDIPIITQELVIGSASTLTTTTKVAFIASVDKYYDLVGGINLPKVLKCTDSKGLVHKQLVKDNDDLRQDAVIQQLFKVMSNMLCGGPGVAGCQNKAGIRTYRVVPLTKRSGVVQWVKNTIPIGNWIENAKKAYTPQALSTKQCFQLIKDSEKKKSLEDRTKVFNEVDKRTPPTMRYFFFERFLEPEAWFISRTNYILSVANSSMAGWILGVGDRHCQNILLDQGTGEVVHIDLGISFEFGKLLPIPELVPFRLTKEIIDGMGYIGVNGEFKKSAQSTLTTLRNNSKTLETLLSVLKFDPLYRWTISVLNQQKINLRHNQLYDIGPYKDPDSVQGRIDLFASGKPSARAESNITNKDAERAIISVINKLKMDISSEGQVNELIQEATDPANLKKGLSQYQYTEVNIHNIRSLLMPIKRLISKAEYISIDTEFTGLYLTHLFDGEFGFNRYEWNTLAGHIGERYNAMKKVASTHGILSMGISLFEKVGDEEYSVHNFELLTGCQSSHMTNYQTLNFLAKNKFNFNHWAQHAIPYNIAPNPEDSQDIRAKSDKYSDCIRDIFMSILVAKKPLITHNGFVDLCYIYHHFYAPLPNDLPTFMADIYDMFPAGVWDTKYFHEHADGFNDIESTFLEYIYTKAKMDSLSKSDEGKAPLKVCVQGTLDWDGADSDKQRTYHVKGVNGYCENYAIRGKCRFEGDCPYSHNLDFIVQCREGSKKRRRSDSNTSSSSSSSSSISVTSYTNIEEPNNNHVVSNTSSDSSHSAAYDAYMTAFIFVSMIHSSGKEVVMDKDHKNQLNLARKEFPLKMIKTGTNFTSKFHQIKQFEILKK</sequence>
<dbReference type="Pfam" id="PF04857">
    <property type="entry name" value="CAF1"/>
    <property type="match status" value="2"/>
</dbReference>
<organism evidence="18 19">
    <name type="scientific">Mycoemilia scoparia</name>
    <dbReference type="NCBI Taxonomy" id="417184"/>
    <lineage>
        <taxon>Eukaryota</taxon>
        <taxon>Fungi</taxon>
        <taxon>Fungi incertae sedis</taxon>
        <taxon>Zoopagomycota</taxon>
        <taxon>Kickxellomycotina</taxon>
        <taxon>Kickxellomycetes</taxon>
        <taxon>Kickxellales</taxon>
        <taxon>Kickxellaceae</taxon>
        <taxon>Mycoemilia</taxon>
    </lineage>
</organism>
<evidence type="ECO:0000256" key="9">
    <source>
        <dbReference type="ARBA" id="ARBA00030222"/>
    </source>
</evidence>
<dbReference type="InterPro" id="IPR014009">
    <property type="entry name" value="PIK_FAT"/>
</dbReference>
<dbReference type="InterPro" id="IPR006941">
    <property type="entry name" value="RNase_CAF1"/>
</dbReference>
<dbReference type="SMART" id="SM01342">
    <property type="entry name" value="TAN"/>
    <property type="match status" value="1"/>
</dbReference>
<dbReference type="PANTHER" id="PTHR37079">
    <property type="entry name" value="SERINE/THREONINE-PROTEIN KINASE ATM"/>
    <property type="match status" value="1"/>
</dbReference>
<evidence type="ECO:0000256" key="5">
    <source>
        <dbReference type="ARBA" id="ARBA00022527"/>
    </source>
</evidence>
<dbReference type="InterPro" id="IPR012337">
    <property type="entry name" value="RNaseH-like_sf"/>
</dbReference>
<keyword evidence="13" id="KW-0862">Zinc</keyword>
<dbReference type="InterPro" id="IPR038980">
    <property type="entry name" value="ATM_plant"/>
</dbReference>
<evidence type="ECO:0000256" key="7">
    <source>
        <dbReference type="ARBA" id="ARBA00022777"/>
    </source>
</evidence>
<feature type="domain" description="PI3K/PI4K catalytic" evidence="16">
    <location>
        <begin position="2619"/>
        <end position="2936"/>
    </location>
</feature>
<reference evidence="18" key="1">
    <citation type="submission" date="2022-07" db="EMBL/GenBank/DDBJ databases">
        <title>Phylogenomic reconstructions and comparative analyses of Kickxellomycotina fungi.</title>
        <authorList>
            <person name="Reynolds N.K."/>
            <person name="Stajich J.E."/>
            <person name="Barry K."/>
            <person name="Grigoriev I.V."/>
            <person name="Crous P."/>
            <person name="Smith M.E."/>
        </authorList>
    </citation>
    <scope>NUCLEOTIDE SEQUENCE</scope>
    <source>
        <strain evidence="18">NBRC 100468</strain>
    </source>
</reference>
<dbReference type="CDD" id="cd05171">
    <property type="entry name" value="PIKKc_ATM"/>
    <property type="match status" value="1"/>
</dbReference>
<accession>A0A9W8A9E9</accession>
<evidence type="ECO:0000256" key="10">
    <source>
        <dbReference type="ARBA" id="ARBA00031460"/>
    </source>
</evidence>
<evidence type="ECO:0000256" key="11">
    <source>
        <dbReference type="ARBA" id="ARBA00032467"/>
    </source>
</evidence>
<evidence type="ECO:0000256" key="3">
    <source>
        <dbReference type="ARBA" id="ARBA00014619"/>
    </source>
</evidence>
<dbReference type="SMART" id="SM00146">
    <property type="entry name" value="PI3Kc"/>
    <property type="match status" value="1"/>
</dbReference>
<feature type="zinc finger region" description="C3H1-type" evidence="13">
    <location>
        <begin position="3269"/>
        <end position="3292"/>
    </location>
</feature>
<keyword evidence="19" id="KW-1185">Reference proteome</keyword>
<dbReference type="SUPFAM" id="SSF53098">
    <property type="entry name" value="Ribonuclease H-like"/>
    <property type="match status" value="1"/>
</dbReference>
<dbReference type="PANTHER" id="PTHR37079:SF4">
    <property type="entry name" value="SERINE_THREONINE-PROTEIN KINASE ATM"/>
    <property type="match status" value="1"/>
</dbReference>
<dbReference type="InterPro" id="IPR036940">
    <property type="entry name" value="PI3/4_kinase_cat_sf"/>
</dbReference>
<dbReference type="GO" id="GO:0006281">
    <property type="term" value="P:DNA repair"/>
    <property type="evidence" value="ECO:0007669"/>
    <property type="project" value="InterPro"/>
</dbReference>
<dbReference type="Pfam" id="PF11640">
    <property type="entry name" value="TAN"/>
    <property type="match status" value="1"/>
</dbReference>
<evidence type="ECO:0000259" key="17">
    <source>
        <dbReference type="PROSITE" id="PS51189"/>
    </source>
</evidence>
<comment type="catalytic activity">
    <reaction evidence="12">
        <text>L-threonyl-[protein] + ATP = O-phospho-L-threonyl-[protein] + ADP + H(+)</text>
        <dbReference type="Rhea" id="RHEA:46608"/>
        <dbReference type="Rhea" id="RHEA-COMP:11060"/>
        <dbReference type="Rhea" id="RHEA-COMP:11605"/>
        <dbReference type="ChEBI" id="CHEBI:15378"/>
        <dbReference type="ChEBI" id="CHEBI:30013"/>
        <dbReference type="ChEBI" id="CHEBI:30616"/>
        <dbReference type="ChEBI" id="CHEBI:61977"/>
        <dbReference type="ChEBI" id="CHEBI:456216"/>
        <dbReference type="EC" id="2.7.11.1"/>
    </reaction>
</comment>
<dbReference type="GO" id="GO:0008270">
    <property type="term" value="F:zinc ion binding"/>
    <property type="evidence" value="ECO:0007669"/>
    <property type="project" value="UniProtKB-KW"/>
</dbReference>
<keyword evidence="13" id="KW-0479">Metal-binding</keyword>
<feature type="domain" description="FAT" evidence="17">
    <location>
        <begin position="1834"/>
        <end position="2476"/>
    </location>
</feature>
<dbReference type="InterPro" id="IPR000403">
    <property type="entry name" value="PI3/4_kinase_cat_dom"/>
</dbReference>
<keyword evidence="13" id="KW-0863">Zinc-finger</keyword>
<keyword evidence="6 18" id="KW-0808">Transferase</keyword>
<dbReference type="InterPro" id="IPR021668">
    <property type="entry name" value="TAN"/>
</dbReference>
<dbReference type="Pfam" id="PF00454">
    <property type="entry name" value="PI3_PI4_kinase"/>
    <property type="match status" value="1"/>
</dbReference>
<dbReference type="PROSITE" id="PS00915">
    <property type="entry name" value="PI3_4_KINASE_1"/>
    <property type="match status" value="1"/>
</dbReference>
<dbReference type="PROSITE" id="PS51189">
    <property type="entry name" value="FAT"/>
    <property type="match status" value="1"/>
</dbReference>
<evidence type="ECO:0000256" key="6">
    <source>
        <dbReference type="ARBA" id="ARBA00022679"/>
    </source>
</evidence>
<dbReference type="Gene3D" id="3.30.1010.10">
    <property type="entry name" value="Phosphatidylinositol 3-kinase Catalytic Subunit, Chain A, domain 4"/>
    <property type="match status" value="1"/>
</dbReference>
<dbReference type="InterPro" id="IPR011009">
    <property type="entry name" value="Kinase-like_dom_sf"/>
</dbReference>
<dbReference type="OrthoDB" id="381190at2759"/>
<evidence type="ECO:0000256" key="4">
    <source>
        <dbReference type="ARBA" id="ARBA00020288"/>
    </source>
</evidence>
<dbReference type="EMBL" id="JANBPU010000016">
    <property type="protein sequence ID" value="KAJ1920204.1"/>
    <property type="molecule type" value="Genomic_DNA"/>
</dbReference>
<protein>
    <recommendedName>
        <fullName evidence="3">Serine/threonine-protein kinase TEL1</fullName>
    </recommendedName>
    <alternativeName>
        <fullName evidence="8">ATM homolog</fullName>
    </alternativeName>
    <alternativeName>
        <fullName evidence="10 11">DNA-damage checkpoint kinase TEL1</fullName>
    </alternativeName>
    <alternativeName>
        <fullName evidence="4">Serine/threonine-protein kinase tel1</fullName>
    </alternativeName>
    <alternativeName>
        <fullName evidence="9">Telomere length regulation protein 1</fullName>
    </alternativeName>
</protein>
<evidence type="ECO:0000256" key="2">
    <source>
        <dbReference type="ARBA" id="ARBA00010769"/>
    </source>
</evidence>
<dbReference type="InterPro" id="IPR044107">
    <property type="entry name" value="PIKKc_ATM"/>
</dbReference>